<dbReference type="STRING" id="1754192.A0A1Y1X1T2"/>
<evidence type="ECO:0000256" key="1">
    <source>
        <dbReference type="ARBA" id="ARBA00022801"/>
    </source>
</evidence>
<reference evidence="3 4" key="1">
    <citation type="submission" date="2016-08" db="EMBL/GenBank/DDBJ databases">
        <title>A Parts List for Fungal Cellulosomes Revealed by Comparative Genomics.</title>
        <authorList>
            <consortium name="DOE Joint Genome Institute"/>
            <person name="Haitjema C.H."/>
            <person name="Gilmore S.P."/>
            <person name="Henske J.K."/>
            <person name="Solomon K.V."/>
            <person name="De Groot R."/>
            <person name="Kuo A."/>
            <person name="Mondo S.J."/>
            <person name="Salamov A.A."/>
            <person name="Labutti K."/>
            <person name="Zhao Z."/>
            <person name="Chiniquy J."/>
            <person name="Barry K."/>
            <person name="Brewer H.M."/>
            <person name="Purvine S.O."/>
            <person name="Wright A.T."/>
            <person name="Boxma B."/>
            <person name="Van Alen T."/>
            <person name="Hackstein J.H."/>
            <person name="Baker S.E."/>
            <person name="Grigoriev I.V."/>
            <person name="O'Malley M.A."/>
        </authorList>
    </citation>
    <scope>NUCLEOTIDE SEQUENCE [LARGE SCALE GENOMIC DNA]</scope>
    <source>
        <strain evidence="3 4">S4</strain>
    </source>
</reference>
<dbReference type="OrthoDB" id="6495301at2759"/>
<dbReference type="SUPFAM" id="SSF53474">
    <property type="entry name" value="alpha/beta-Hydrolases"/>
    <property type="match status" value="1"/>
</dbReference>
<dbReference type="InterPro" id="IPR029058">
    <property type="entry name" value="AB_hydrolase_fold"/>
</dbReference>
<feature type="domain" description="BD-FAE-like" evidence="2">
    <location>
        <begin position="1"/>
        <end position="86"/>
    </location>
</feature>
<name>A0A1Y1X1T2_9FUNG</name>
<evidence type="ECO:0000313" key="3">
    <source>
        <dbReference type="EMBL" id="ORX79652.1"/>
    </source>
</evidence>
<comment type="caution">
    <text evidence="3">The sequence shown here is derived from an EMBL/GenBank/DDBJ whole genome shotgun (WGS) entry which is preliminary data.</text>
</comment>
<protein>
    <submittedName>
        <fullName evidence="3">Alpha/beta-hydrolase</fullName>
    </submittedName>
</protein>
<dbReference type="InterPro" id="IPR049492">
    <property type="entry name" value="BD-FAE-like_dom"/>
</dbReference>
<dbReference type="PANTHER" id="PTHR48081:SF33">
    <property type="entry name" value="KYNURENINE FORMAMIDASE"/>
    <property type="match status" value="1"/>
</dbReference>
<dbReference type="Proteomes" id="UP000193944">
    <property type="component" value="Unassembled WGS sequence"/>
</dbReference>
<accession>A0A1Y1X1T2</accession>
<dbReference type="PANTHER" id="PTHR48081">
    <property type="entry name" value="AB HYDROLASE SUPERFAMILY PROTEIN C4A8.06C"/>
    <property type="match status" value="1"/>
</dbReference>
<dbReference type="Pfam" id="PF20434">
    <property type="entry name" value="BD-FAE"/>
    <property type="match status" value="1"/>
</dbReference>
<sequence>VIHIYGGYWITNSKISYTNIGSLLEESGYIAVLPNYILFPNGTIEDMVDDIYNAIQWTFKNISKYGGDPNQISISAHSSGAHLTAL</sequence>
<feature type="non-terminal residue" evidence="3">
    <location>
        <position position="1"/>
    </location>
</feature>
<dbReference type="GO" id="GO:0016787">
    <property type="term" value="F:hydrolase activity"/>
    <property type="evidence" value="ECO:0007669"/>
    <property type="project" value="UniProtKB-KW"/>
</dbReference>
<proteinExistence type="predicted"/>
<gene>
    <name evidence="3" type="ORF">BCR32DRAFT_185896</name>
</gene>
<dbReference type="AlphaFoldDB" id="A0A1Y1X1T2"/>
<dbReference type="Gene3D" id="3.40.50.1820">
    <property type="entry name" value="alpha/beta hydrolase"/>
    <property type="match status" value="1"/>
</dbReference>
<keyword evidence="4" id="KW-1185">Reference proteome</keyword>
<organism evidence="3 4">
    <name type="scientific">Anaeromyces robustus</name>
    <dbReference type="NCBI Taxonomy" id="1754192"/>
    <lineage>
        <taxon>Eukaryota</taxon>
        <taxon>Fungi</taxon>
        <taxon>Fungi incertae sedis</taxon>
        <taxon>Chytridiomycota</taxon>
        <taxon>Chytridiomycota incertae sedis</taxon>
        <taxon>Neocallimastigomycetes</taxon>
        <taxon>Neocallimastigales</taxon>
        <taxon>Neocallimastigaceae</taxon>
        <taxon>Anaeromyces</taxon>
    </lineage>
</organism>
<dbReference type="EMBL" id="MCFG01000168">
    <property type="protein sequence ID" value="ORX79652.1"/>
    <property type="molecule type" value="Genomic_DNA"/>
</dbReference>
<dbReference type="InterPro" id="IPR050300">
    <property type="entry name" value="GDXG_lipolytic_enzyme"/>
</dbReference>
<evidence type="ECO:0000259" key="2">
    <source>
        <dbReference type="Pfam" id="PF20434"/>
    </source>
</evidence>
<feature type="non-terminal residue" evidence="3">
    <location>
        <position position="86"/>
    </location>
</feature>
<reference evidence="3 4" key="2">
    <citation type="submission" date="2016-08" db="EMBL/GenBank/DDBJ databases">
        <title>Pervasive Adenine N6-methylation of Active Genes in Fungi.</title>
        <authorList>
            <consortium name="DOE Joint Genome Institute"/>
            <person name="Mondo S.J."/>
            <person name="Dannebaum R.O."/>
            <person name="Kuo R.C."/>
            <person name="Labutti K."/>
            <person name="Haridas S."/>
            <person name="Kuo A."/>
            <person name="Salamov A."/>
            <person name="Ahrendt S.R."/>
            <person name="Lipzen A."/>
            <person name="Sullivan W."/>
            <person name="Andreopoulos W.B."/>
            <person name="Clum A."/>
            <person name="Lindquist E."/>
            <person name="Daum C."/>
            <person name="Ramamoorthy G.K."/>
            <person name="Gryganskyi A."/>
            <person name="Culley D."/>
            <person name="Magnuson J.K."/>
            <person name="James T.Y."/>
            <person name="O'Malley M.A."/>
            <person name="Stajich J.E."/>
            <person name="Spatafora J.W."/>
            <person name="Visel A."/>
            <person name="Grigoriev I.V."/>
        </authorList>
    </citation>
    <scope>NUCLEOTIDE SEQUENCE [LARGE SCALE GENOMIC DNA]</scope>
    <source>
        <strain evidence="3 4">S4</strain>
    </source>
</reference>
<evidence type="ECO:0000313" key="4">
    <source>
        <dbReference type="Proteomes" id="UP000193944"/>
    </source>
</evidence>
<keyword evidence="1 3" id="KW-0378">Hydrolase</keyword>